<dbReference type="AlphaFoldDB" id="A0AAF0ZEP0"/>
<accession>A0AAF0ZEP0</accession>
<dbReference type="PANTHER" id="PTHR42188">
    <property type="entry name" value="23S RRNA-SPECIFIC ENDONUCLEASE VAPC20"/>
    <property type="match status" value="1"/>
</dbReference>
<evidence type="ECO:0000259" key="1">
    <source>
        <dbReference type="Pfam" id="PF01850"/>
    </source>
</evidence>
<dbReference type="InterPro" id="IPR002716">
    <property type="entry name" value="PIN_dom"/>
</dbReference>
<reference evidence="2" key="1">
    <citation type="submission" date="2023-11" db="EMBL/GenBank/DDBJ databases">
        <title>Genome sequence of Cyanobacterium aponinum BCRC AL20115.</title>
        <authorList>
            <person name="Chang H.-Y."/>
            <person name="Lin K.-M."/>
            <person name="Hsueh H.-T."/>
            <person name="Chu H.-A."/>
            <person name="Kuo C.-H."/>
        </authorList>
    </citation>
    <scope>NUCLEOTIDE SEQUENCE</scope>
    <source>
        <strain evidence="2">AL20115</strain>
    </source>
</reference>
<protein>
    <recommendedName>
        <fullName evidence="1">PIN domain-containing protein</fullName>
    </recommendedName>
</protein>
<dbReference type="InterPro" id="IPR039018">
    <property type="entry name" value="VapC20-like"/>
</dbReference>
<gene>
    <name evidence="2" type="ORF">SAY89_08920</name>
</gene>
<proteinExistence type="predicted"/>
<dbReference type="SUPFAM" id="SSF88723">
    <property type="entry name" value="PIN domain-like"/>
    <property type="match status" value="1"/>
</dbReference>
<feature type="domain" description="PIN" evidence="1">
    <location>
        <begin position="6"/>
        <end position="126"/>
    </location>
</feature>
<dbReference type="Gene3D" id="3.40.50.1010">
    <property type="entry name" value="5'-nuclease"/>
    <property type="match status" value="1"/>
</dbReference>
<dbReference type="PANTHER" id="PTHR42188:SF1">
    <property type="entry name" value="23S RRNA-SPECIFIC ENDONUCLEASE VAPC20"/>
    <property type="match status" value="1"/>
</dbReference>
<dbReference type="EMBL" id="CP138348">
    <property type="protein sequence ID" value="WPF90375.1"/>
    <property type="molecule type" value="Genomic_DNA"/>
</dbReference>
<organism evidence="2">
    <name type="scientific">Cyanobacterium aponinum AL20115</name>
    <dbReference type="NCBI Taxonomy" id="3090662"/>
    <lineage>
        <taxon>Bacteria</taxon>
        <taxon>Bacillati</taxon>
        <taxon>Cyanobacteriota</taxon>
        <taxon>Cyanophyceae</taxon>
        <taxon>Oscillatoriophycideae</taxon>
        <taxon>Chroococcales</taxon>
        <taxon>Geminocystaceae</taxon>
        <taxon>Cyanobacterium</taxon>
    </lineage>
</organism>
<name>A0AAF0ZEP0_9CHRO</name>
<dbReference type="RefSeq" id="WP_320002310.1">
    <property type="nucleotide sequence ID" value="NZ_CP138348.1"/>
</dbReference>
<dbReference type="GO" id="GO:0016075">
    <property type="term" value="P:rRNA catabolic process"/>
    <property type="evidence" value="ECO:0007669"/>
    <property type="project" value="TreeGrafter"/>
</dbReference>
<dbReference type="Pfam" id="PF01850">
    <property type="entry name" value="PIN"/>
    <property type="match status" value="1"/>
</dbReference>
<evidence type="ECO:0000313" key="2">
    <source>
        <dbReference type="EMBL" id="WPF90375.1"/>
    </source>
</evidence>
<dbReference type="GO" id="GO:0004521">
    <property type="term" value="F:RNA endonuclease activity"/>
    <property type="evidence" value="ECO:0007669"/>
    <property type="project" value="InterPro"/>
</dbReference>
<sequence length="135" mass="15832">MIKAIIADTIPLYALVDSSDQYYGKARSELLKIQQLKIQVIIPYPIALECYSLVLYRLGNQNAHRFAQQIKDSAQLIQPTNEDYHLAWQKIKQYSDQKITLFDAVTATISQRLNYPVWTYDYHFDLMSILIWRDS</sequence>
<dbReference type="InterPro" id="IPR029060">
    <property type="entry name" value="PIN-like_dom_sf"/>
</dbReference>